<evidence type="ECO:0000256" key="6">
    <source>
        <dbReference type="ARBA" id="ARBA00023242"/>
    </source>
</evidence>
<keyword evidence="3" id="KW-0677">Repeat</keyword>
<sequence length="1471" mass="165638">MNDKTRTECNICGCVFTNTYHYHKHNVHRHTPMQLSRAILRLRNLILPIQDPSSSDDEGDGNTACQQDGNTACKRDGNTACQLKLRNLALPTKDPSSDDESDGNTASQQDGNTACQRRRQTDDIILGVVTKAEVMDEVIELGPTDNADDLQVQSRQVKNVRDEEEEGGQRSSQVIEVKEGRGQRSSQVIEVKKRGGQSSSQVIEVQKRGGQSSNQVIEVKEGGGQSSSQVIELKKVIEMTKRGGQRSSEVIEVKENHYPCHINPLVEDPNAIIVKFNRDMVLAQDLNNWQPQQQQQQQPLRAVAKRSIHIPSPSAFVLDYNKSSRQQHSSSDKYIMRNMSSAVKPSLPLLPLPPSKQRRRGRPRKHQAVAGTKAGAGGVRRGVGRRGKLSHMLQPKKEEKRLSSLMMMMSDSADDLDDLEDDLAQLADPPLFSEDDDDADEDELAAVPNVKRTRSGRAVKIKKEDDAYTYYDINSKDTNDFITELNKETSHHQLFKKVDCEKHLEEHLRKVMGSDGMRVCINPKETTETGGDEVRVCVNPKETTDRNTQAITDKGGGDDGVRVCVNPKETTERGSDEVRVCVNPKETTEKVTQAITKETTDRNTQVITKGVTTETSESANHKETTESNAQVTKNKEATEKDTQIITKEVAERNTQIITKEVAERDTQIITKETAKRDTQIITEEVAERDARIITKETAERDTQIITKEVAERDTQIITKEIAERNTQIITKEIAERDAQIITKEVAERDTQIITKEVAERDTQIITYPDIPRHTQLITKENAERDTERDTDIKKGGGVVVDGQNDCTELTQRTTTCGGHRLGEKSPPESEEFGNNEEVLLACKSEPSVVAEEEIRESFTCELEPTKKSFIGETEPTKESFIGETEPTKESFICESKPRESFTCESEPRESEPSVEITTKESFTCAVCNEDFESQTELQNHSHDISTECKYCGKVYQNRVNLQTHIKRYHEHTDWMKFKCATCGKNFGFLTALERHMKEHNPNQKFCCEQCGKIFKNLTNLKNHIPLHTKNEIYECLYCPKRYYIKYSFEKHIKTHVYAPKFHCEICDKSFNERKYFELHVERHQTGGCLGRSKDYRCNNCGDIKTTNELQLVSGIDSGHHKTCLVCAKGLYKRYMMENVDAMILRTKSDRPREQCKVCGKCVLNLTRHMKNAHMDNAYVSCDVCGTMVTKNSLPAHKNRRHGGSAVTCDHCKRVFKNIMCLREHLAKVRKRDDPTRNICKFCNDLVPPELWKQHMAQHKTNKCNNCGEENFTNHQHFLSHLENCRQCGNCGMTDFTTRGEYLSHIDVCGGGSSSSSSRQCSGGGGSSSSSRQCGNCGMTDFTTRGEYVSHIEVCGSGSSIDIMTGPLDSPHQVVTSIFAIVDTENNTGSSEEVFEEEDEEEEELSLNHPNILPSDSLLDQTTSSHMEEEEDIEAILYACPHNTCGVIVTSNELLTKHVASAHNIKDLNTVL</sequence>
<feature type="region of interest" description="Disordered" evidence="8">
    <location>
        <begin position="145"/>
        <end position="209"/>
    </location>
</feature>
<gene>
    <name evidence="10" type="ORF">Pcinc_025965</name>
</gene>
<feature type="domain" description="C2H2-type" evidence="9">
    <location>
        <begin position="1005"/>
        <end position="1032"/>
    </location>
</feature>
<keyword evidence="6" id="KW-0539">Nucleus</keyword>
<protein>
    <recommendedName>
        <fullName evidence="9">C2H2-type domain-containing protein</fullName>
    </recommendedName>
</protein>
<keyword evidence="5" id="KW-0862">Zinc</keyword>
<feature type="region of interest" description="Disordered" evidence="8">
    <location>
        <begin position="611"/>
        <end position="634"/>
    </location>
</feature>
<evidence type="ECO:0000256" key="8">
    <source>
        <dbReference type="SAM" id="MobiDB-lite"/>
    </source>
</evidence>
<dbReference type="SUPFAM" id="SSF57667">
    <property type="entry name" value="beta-beta-alpha zinc fingers"/>
    <property type="match status" value="2"/>
</dbReference>
<feature type="domain" description="C2H2-type" evidence="9">
    <location>
        <begin position="977"/>
        <end position="1004"/>
    </location>
</feature>
<evidence type="ECO:0000256" key="1">
    <source>
        <dbReference type="ARBA" id="ARBA00004123"/>
    </source>
</evidence>
<evidence type="ECO:0000256" key="3">
    <source>
        <dbReference type="ARBA" id="ARBA00022737"/>
    </source>
</evidence>
<name>A0AAE1F6Z1_PETCI</name>
<evidence type="ECO:0000256" key="4">
    <source>
        <dbReference type="ARBA" id="ARBA00022771"/>
    </source>
</evidence>
<dbReference type="PROSITE" id="PS50157">
    <property type="entry name" value="ZINC_FINGER_C2H2_2"/>
    <property type="match status" value="5"/>
</dbReference>
<dbReference type="SMART" id="SM00355">
    <property type="entry name" value="ZnF_C2H2"/>
    <property type="match status" value="11"/>
</dbReference>
<evidence type="ECO:0000256" key="5">
    <source>
        <dbReference type="ARBA" id="ARBA00022833"/>
    </source>
</evidence>
<keyword evidence="11" id="KW-1185">Reference proteome</keyword>
<dbReference type="Proteomes" id="UP001286313">
    <property type="component" value="Unassembled WGS sequence"/>
</dbReference>
<evidence type="ECO:0000256" key="7">
    <source>
        <dbReference type="PROSITE-ProRule" id="PRU00042"/>
    </source>
</evidence>
<feature type="region of interest" description="Disordered" evidence="8">
    <location>
        <begin position="90"/>
        <end position="118"/>
    </location>
</feature>
<dbReference type="GO" id="GO:0008270">
    <property type="term" value="F:zinc ion binding"/>
    <property type="evidence" value="ECO:0007669"/>
    <property type="project" value="UniProtKB-KW"/>
</dbReference>
<feature type="domain" description="C2H2-type" evidence="9">
    <location>
        <begin position="1033"/>
        <end position="1055"/>
    </location>
</feature>
<feature type="compositionally biased region" description="Polar residues" evidence="8">
    <location>
        <begin position="103"/>
        <end position="115"/>
    </location>
</feature>
<dbReference type="PROSITE" id="PS00028">
    <property type="entry name" value="ZINC_FINGER_C2H2_1"/>
    <property type="match status" value="7"/>
</dbReference>
<comment type="caution">
    <text evidence="10">The sequence shown here is derived from an EMBL/GenBank/DDBJ whole genome shotgun (WGS) entry which is preliminary data.</text>
</comment>
<dbReference type="InterPro" id="IPR013087">
    <property type="entry name" value="Znf_C2H2_type"/>
</dbReference>
<feature type="compositionally biased region" description="Basic residues" evidence="8">
    <location>
        <begin position="356"/>
        <end position="367"/>
    </location>
</feature>
<feature type="compositionally biased region" description="Polar residues" evidence="8">
    <location>
        <begin position="196"/>
        <end position="209"/>
    </location>
</feature>
<feature type="region of interest" description="Disordered" evidence="8">
    <location>
        <begin position="344"/>
        <end position="397"/>
    </location>
</feature>
<keyword evidence="4 7" id="KW-0863">Zinc-finger</keyword>
<comment type="subcellular location">
    <subcellularLocation>
        <location evidence="1">Nucleus</location>
    </subcellularLocation>
</comment>
<dbReference type="GO" id="GO:0005634">
    <property type="term" value="C:nucleus"/>
    <property type="evidence" value="ECO:0007669"/>
    <property type="project" value="UniProtKB-SubCell"/>
</dbReference>
<evidence type="ECO:0000256" key="2">
    <source>
        <dbReference type="ARBA" id="ARBA00022723"/>
    </source>
</evidence>
<proteinExistence type="predicted"/>
<dbReference type="Gene3D" id="3.30.160.60">
    <property type="entry name" value="Classic Zinc Finger"/>
    <property type="match status" value="3"/>
</dbReference>
<dbReference type="Pfam" id="PF00096">
    <property type="entry name" value="zf-C2H2"/>
    <property type="match status" value="3"/>
</dbReference>
<evidence type="ECO:0000259" key="9">
    <source>
        <dbReference type="PROSITE" id="PS50157"/>
    </source>
</evidence>
<dbReference type="PANTHER" id="PTHR24376">
    <property type="entry name" value="ZINC FINGER PROTEIN"/>
    <property type="match status" value="1"/>
</dbReference>
<dbReference type="EMBL" id="JAWQEG010002963">
    <property type="protein sequence ID" value="KAK3868665.1"/>
    <property type="molecule type" value="Genomic_DNA"/>
</dbReference>
<reference evidence="10" key="1">
    <citation type="submission" date="2023-10" db="EMBL/GenBank/DDBJ databases">
        <title>Genome assemblies of two species of porcelain crab, Petrolisthes cinctipes and Petrolisthes manimaculis (Anomura: Porcellanidae).</title>
        <authorList>
            <person name="Angst P."/>
        </authorList>
    </citation>
    <scope>NUCLEOTIDE SEQUENCE</scope>
    <source>
        <strain evidence="10">PB745_01</strain>
        <tissue evidence="10">Gill</tissue>
    </source>
</reference>
<evidence type="ECO:0000313" key="10">
    <source>
        <dbReference type="EMBL" id="KAK3868665.1"/>
    </source>
</evidence>
<organism evidence="10 11">
    <name type="scientific">Petrolisthes cinctipes</name>
    <name type="common">Flat porcelain crab</name>
    <dbReference type="NCBI Taxonomy" id="88211"/>
    <lineage>
        <taxon>Eukaryota</taxon>
        <taxon>Metazoa</taxon>
        <taxon>Ecdysozoa</taxon>
        <taxon>Arthropoda</taxon>
        <taxon>Crustacea</taxon>
        <taxon>Multicrustacea</taxon>
        <taxon>Malacostraca</taxon>
        <taxon>Eumalacostraca</taxon>
        <taxon>Eucarida</taxon>
        <taxon>Decapoda</taxon>
        <taxon>Pleocyemata</taxon>
        <taxon>Anomura</taxon>
        <taxon>Galatheoidea</taxon>
        <taxon>Porcellanidae</taxon>
        <taxon>Petrolisthes</taxon>
    </lineage>
</organism>
<dbReference type="PANTHER" id="PTHR24376:SF235">
    <property type="entry name" value="C2H2-TYPE DOMAIN-CONTAINING PROTEIN"/>
    <property type="match status" value="1"/>
</dbReference>
<accession>A0AAE1F6Z1</accession>
<feature type="domain" description="C2H2-type" evidence="9">
    <location>
        <begin position="1061"/>
        <end position="1083"/>
    </location>
</feature>
<feature type="domain" description="C2H2-type" evidence="9">
    <location>
        <begin position="946"/>
        <end position="969"/>
    </location>
</feature>
<evidence type="ECO:0000313" key="11">
    <source>
        <dbReference type="Proteomes" id="UP001286313"/>
    </source>
</evidence>
<dbReference type="InterPro" id="IPR036236">
    <property type="entry name" value="Znf_C2H2_sf"/>
</dbReference>
<keyword evidence="2" id="KW-0479">Metal-binding</keyword>